<keyword evidence="4" id="KW-0411">Iron-sulfur</keyword>
<dbReference type="SUPFAM" id="SSF50022">
    <property type="entry name" value="ISP domain"/>
    <property type="match status" value="1"/>
</dbReference>
<dbReference type="RefSeq" id="WP_129208244.1">
    <property type="nucleotide sequence ID" value="NZ_BMGU01000003.1"/>
</dbReference>
<evidence type="ECO:0000256" key="4">
    <source>
        <dbReference type="ARBA" id="ARBA00023014"/>
    </source>
</evidence>
<dbReference type="InterPro" id="IPR036922">
    <property type="entry name" value="Rieske_2Fe-2S_sf"/>
</dbReference>
<evidence type="ECO:0000256" key="3">
    <source>
        <dbReference type="ARBA" id="ARBA00023004"/>
    </source>
</evidence>
<keyword evidence="3" id="KW-0408">Iron</keyword>
<dbReference type="EMBL" id="SDMK01000002">
    <property type="protein sequence ID" value="RXS95075.1"/>
    <property type="molecule type" value="Genomic_DNA"/>
</dbReference>
<evidence type="ECO:0000313" key="8">
    <source>
        <dbReference type="EMBL" id="RXS95075.1"/>
    </source>
</evidence>
<dbReference type="Proteomes" id="UP000290253">
    <property type="component" value="Unassembled WGS sequence"/>
</dbReference>
<dbReference type="GO" id="GO:0051537">
    <property type="term" value="F:2 iron, 2 sulfur cluster binding"/>
    <property type="evidence" value="ECO:0007669"/>
    <property type="project" value="UniProtKB-KW"/>
</dbReference>
<reference evidence="8 9" key="1">
    <citation type="journal article" date="2016" name="Int. J. Syst. Evol. Microbiol.">
        <title>Acidipila dinghuensis sp. nov., an acidobacterium isolated from forest soil.</title>
        <authorList>
            <person name="Jiang Y.W."/>
            <person name="Wang J."/>
            <person name="Chen M.H."/>
            <person name="Lv Y.Y."/>
            <person name="Qiu L.H."/>
        </authorList>
    </citation>
    <scope>NUCLEOTIDE SEQUENCE [LARGE SCALE GENOMIC DNA]</scope>
    <source>
        <strain evidence="8 9">DHOF10</strain>
    </source>
</reference>
<keyword evidence="9" id="KW-1185">Reference proteome</keyword>
<dbReference type="InterPro" id="IPR017941">
    <property type="entry name" value="Rieske_2Fe-2S"/>
</dbReference>
<evidence type="ECO:0000313" key="9">
    <source>
        <dbReference type="Proteomes" id="UP000290253"/>
    </source>
</evidence>
<protein>
    <submittedName>
        <fullName evidence="8">Rieske (2Fe-2S) protein</fullName>
    </submittedName>
</protein>
<dbReference type="CDD" id="cd03467">
    <property type="entry name" value="Rieske"/>
    <property type="match status" value="1"/>
</dbReference>
<proteinExistence type="inferred from homology"/>
<sequence length="103" mass="11041">MSQPVRILSRSELPPEGEAREAVCGARTLCIANANGEVHAVDNVCPHRGGPLGQGIVENGNIVCPWHAWAFNLKSGAAEHSPLARIRVYPVHVEGDDVLVEID</sequence>
<comment type="similarity">
    <text evidence="6">Belongs to the bacterial ring-hydroxylating dioxygenase ferredoxin component family.</text>
</comment>
<comment type="caution">
    <text evidence="8">The sequence shown here is derived from an EMBL/GenBank/DDBJ whole genome shotgun (WGS) entry which is preliminary data.</text>
</comment>
<evidence type="ECO:0000259" key="7">
    <source>
        <dbReference type="PROSITE" id="PS51296"/>
    </source>
</evidence>
<keyword evidence="2" id="KW-0479">Metal-binding</keyword>
<evidence type="ECO:0000256" key="1">
    <source>
        <dbReference type="ARBA" id="ARBA00022714"/>
    </source>
</evidence>
<accession>A0A4Q1SDD5</accession>
<evidence type="ECO:0000256" key="5">
    <source>
        <dbReference type="ARBA" id="ARBA00034078"/>
    </source>
</evidence>
<evidence type="ECO:0000256" key="2">
    <source>
        <dbReference type="ARBA" id="ARBA00022723"/>
    </source>
</evidence>
<organism evidence="8 9">
    <name type="scientific">Silvibacterium dinghuense</name>
    <dbReference type="NCBI Taxonomy" id="1560006"/>
    <lineage>
        <taxon>Bacteria</taxon>
        <taxon>Pseudomonadati</taxon>
        <taxon>Acidobacteriota</taxon>
        <taxon>Terriglobia</taxon>
        <taxon>Terriglobales</taxon>
        <taxon>Acidobacteriaceae</taxon>
        <taxon>Silvibacterium</taxon>
    </lineage>
</organism>
<dbReference type="Gene3D" id="2.102.10.10">
    <property type="entry name" value="Rieske [2Fe-2S] iron-sulphur domain"/>
    <property type="match status" value="1"/>
</dbReference>
<evidence type="ECO:0000256" key="6">
    <source>
        <dbReference type="ARBA" id="ARBA00038001"/>
    </source>
</evidence>
<dbReference type="PANTHER" id="PTHR21496">
    <property type="entry name" value="FERREDOXIN-RELATED"/>
    <property type="match status" value="1"/>
</dbReference>
<dbReference type="Pfam" id="PF00355">
    <property type="entry name" value="Rieske"/>
    <property type="match status" value="1"/>
</dbReference>
<dbReference type="PROSITE" id="PS51296">
    <property type="entry name" value="RIESKE"/>
    <property type="match status" value="1"/>
</dbReference>
<feature type="domain" description="Rieske" evidence="7">
    <location>
        <begin position="5"/>
        <end position="100"/>
    </location>
</feature>
<gene>
    <name evidence="8" type="ORF">ESZ00_10670</name>
</gene>
<keyword evidence="1" id="KW-0001">2Fe-2S</keyword>
<dbReference type="OrthoDB" id="9795104at2"/>
<dbReference type="PANTHER" id="PTHR21496:SF0">
    <property type="entry name" value="RIESKE DOMAIN-CONTAINING PROTEIN"/>
    <property type="match status" value="1"/>
</dbReference>
<name>A0A4Q1SDD5_9BACT</name>
<comment type="cofactor">
    <cofactor evidence="5">
        <name>[2Fe-2S] cluster</name>
        <dbReference type="ChEBI" id="CHEBI:190135"/>
    </cofactor>
</comment>
<dbReference type="GO" id="GO:0046872">
    <property type="term" value="F:metal ion binding"/>
    <property type="evidence" value="ECO:0007669"/>
    <property type="project" value="UniProtKB-KW"/>
</dbReference>
<dbReference type="AlphaFoldDB" id="A0A4Q1SDD5"/>